<organism evidence="2 3">
    <name type="scientific">Saonia flava</name>
    <dbReference type="NCBI Taxonomy" id="523696"/>
    <lineage>
        <taxon>Bacteria</taxon>
        <taxon>Pseudomonadati</taxon>
        <taxon>Bacteroidota</taxon>
        <taxon>Flavobacteriia</taxon>
        <taxon>Flavobacteriales</taxon>
        <taxon>Flavobacteriaceae</taxon>
        <taxon>Saonia</taxon>
    </lineage>
</organism>
<reference evidence="2 3" key="1">
    <citation type="submission" date="2020-03" db="EMBL/GenBank/DDBJ databases">
        <title>Genomic Encyclopedia of Type Strains, Phase IV (KMG-IV): sequencing the most valuable type-strain genomes for metagenomic binning, comparative biology and taxonomic classification.</title>
        <authorList>
            <person name="Goeker M."/>
        </authorList>
    </citation>
    <scope>NUCLEOTIDE SEQUENCE [LARGE SCALE GENOMIC DNA]</scope>
    <source>
        <strain evidence="2 3">DSM 29762</strain>
    </source>
</reference>
<accession>A0A846QT24</accession>
<gene>
    <name evidence="2" type="ORF">GGR42_000829</name>
</gene>
<comment type="caution">
    <text evidence="2">The sequence shown here is derived from an EMBL/GenBank/DDBJ whole genome shotgun (WGS) entry which is preliminary data.</text>
</comment>
<proteinExistence type="predicted"/>
<evidence type="ECO:0000313" key="2">
    <source>
        <dbReference type="EMBL" id="NJB70367.1"/>
    </source>
</evidence>
<name>A0A846QT24_9FLAO</name>
<dbReference type="AlphaFoldDB" id="A0A846QT24"/>
<evidence type="ECO:0000259" key="1">
    <source>
        <dbReference type="Pfam" id="PF25056"/>
    </source>
</evidence>
<dbReference type="EMBL" id="JAATJJ010000001">
    <property type="protein sequence ID" value="NJB70367.1"/>
    <property type="molecule type" value="Genomic_DNA"/>
</dbReference>
<feature type="domain" description="DUF7793" evidence="1">
    <location>
        <begin position="12"/>
        <end position="125"/>
    </location>
</feature>
<dbReference type="Pfam" id="PF25056">
    <property type="entry name" value="DUF7793"/>
    <property type="match status" value="1"/>
</dbReference>
<dbReference type="Proteomes" id="UP000590442">
    <property type="component" value="Unassembled WGS sequence"/>
</dbReference>
<evidence type="ECO:0000313" key="3">
    <source>
        <dbReference type="Proteomes" id="UP000590442"/>
    </source>
</evidence>
<keyword evidence="3" id="KW-1185">Reference proteome</keyword>
<dbReference type="RefSeq" id="WP_167961122.1">
    <property type="nucleotide sequence ID" value="NZ_JAATJJ010000001.1"/>
</dbReference>
<dbReference type="InterPro" id="IPR056695">
    <property type="entry name" value="DUF7793"/>
</dbReference>
<protein>
    <recommendedName>
        <fullName evidence="1">DUF7793 domain-containing protein</fullName>
    </recommendedName>
</protein>
<sequence length="133" mass="15337">MEEKINLNHTTFWTKNNGILFCKITKNIYHKLDYKMAGLYLRTIATLSHGVPIPLLIDLRDVKGTFSIEAAQLLSKKFNDSPLIISEAYVVNSLAIKLLIRSYKRIYNTSIPYEIFSSMSMAKEYSLKNKIKE</sequence>